<dbReference type="Proteomes" id="UP000238430">
    <property type="component" value="Unassembled WGS sequence"/>
</dbReference>
<dbReference type="RefSeq" id="WP_106676235.1">
    <property type="nucleotide sequence ID" value="NZ_JACHWV010000010.1"/>
</dbReference>
<reference evidence="1 2" key="1">
    <citation type="submission" date="2018-03" db="EMBL/GenBank/DDBJ databases">
        <title>Mesoflavibacter sp. HG37 and Mesoflavibacter sp. HG96 sp.nov., two marine bacteria isolated from seawater of Western Pacific Ocean.</title>
        <authorList>
            <person name="Cheng H."/>
            <person name="Wu Y.-H."/>
            <person name="Guo L.-L."/>
            <person name="Xu X.-W."/>
        </authorList>
    </citation>
    <scope>NUCLEOTIDE SEQUENCE [LARGE SCALE GENOMIC DNA]</scope>
    <source>
        <strain evidence="1 2">KCTC 42117</strain>
    </source>
</reference>
<evidence type="ECO:0000313" key="2">
    <source>
        <dbReference type="Proteomes" id="UP000238430"/>
    </source>
</evidence>
<dbReference type="AlphaFoldDB" id="A0A2T1NNL3"/>
<accession>A0A2T1NNL3</accession>
<evidence type="ECO:0000313" key="1">
    <source>
        <dbReference type="EMBL" id="PSG94482.1"/>
    </source>
</evidence>
<organism evidence="1 2">
    <name type="scientific">Mesoflavibacter zeaxanthinifaciens subsp. sabulilitoris</name>
    <dbReference type="NCBI Taxonomy" id="1520893"/>
    <lineage>
        <taxon>Bacteria</taxon>
        <taxon>Pseudomonadati</taxon>
        <taxon>Bacteroidota</taxon>
        <taxon>Flavobacteriia</taxon>
        <taxon>Flavobacteriales</taxon>
        <taxon>Flavobacteriaceae</taxon>
        <taxon>Mesoflavibacter</taxon>
    </lineage>
</organism>
<keyword evidence="2" id="KW-1185">Reference proteome</keyword>
<gene>
    <name evidence="1" type="ORF">C7H61_00685</name>
</gene>
<proteinExistence type="predicted"/>
<protein>
    <submittedName>
        <fullName evidence="1">Uncharacterized protein</fullName>
    </submittedName>
</protein>
<comment type="caution">
    <text evidence="1">The sequence shown here is derived from an EMBL/GenBank/DDBJ whole genome shotgun (WGS) entry which is preliminary data.</text>
</comment>
<dbReference type="OrthoDB" id="6372253at2"/>
<dbReference type="EMBL" id="PXOT01000010">
    <property type="protein sequence ID" value="PSG94482.1"/>
    <property type="molecule type" value="Genomic_DNA"/>
</dbReference>
<name>A0A2T1NNL3_9FLAO</name>
<sequence>MTDLFKNYEEQPVELKAICDKWLEKEQSDGLSYQDCKMFLKEVESIGFTFEYGLDAEPFNLKPIEDFKTIGLLKEYFNLSKEHYKIGAMQLMKDQPYAEKVARLNTIHYRLREIENEIE</sequence>